<evidence type="ECO:0000313" key="4">
    <source>
        <dbReference type="Proteomes" id="UP001259982"/>
    </source>
</evidence>
<keyword evidence="1" id="KW-0732">Signal</keyword>
<protein>
    <submittedName>
        <fullName evidence="3">DUF302 domain-containing protein</fullName>
    </submittedName>
</protein>
<evidence type="ECO:0000259" key="2">
    <source>
        <dbReference type="Pfam" id="PF03625"/>
    </source>
</evidence>
<dbReference type="EMBL" id="JAVRHY010000011">
    <property type="protein sequence ID" value="MDT0619128.1"/>
    <property type="molecule type" value="Genomic_DNA"/>
</dbReference>
<dbReference type="Gene3D" id="3.30.310.70">
    <property type="entry name" value="TT1751-like domain"/>
    <property type="match status" value="1"/>
</dbReference>
<evidence type="ECO:0000256" key="1">
    <source>
        <dbReference type="SAM" id="SignalP"/>
    </source>
</evidence>
<dbReference type="Proteomes" id="UP001259982">
    <property type="component" value="Unassembled WGS sequence"/>
</dbReference>
<gene>
    <name evidence="3" type="ORF">RM531_11645</name>
</gene>
<feature type="chain" id="PRO_5046629132" evidence="1">
    <location>
        <begin position="31"/>
        <end position="166"/>
    </location>
</feature>
<dbReference type="RefSeq" id="WP_311659461.1">
    <property type="nucleotide sequence ID" value="NZ_JAVRHY010000011.1"/>
</dbReference>
<dbReference type="Pfam" id="PF03625">
    <property type="entry name" value="DUF302"/>
    <property type="match status" value="1"/>
</dbReference>
<dbReference type="PANTHER" id="PTHR38342">
    <property type="entry name" value="SLR5037 PROTEIN"/>
    <property type="match status" value="1"/>
</dbReference>
<dbReference type="CDD" id="cd14797">
    <property type="entry name" value="DUF302"/>
    <property type="match status" value="1"/>
</dbReference>
<dbReference type="InterPro" id="IPR035923">
    <property type="entry name" value="TT1751-like_sf"/>
</dbReference>
<accession>A0ABU3BAE7</accession>
<sequence length="166" mass="17827">MSQSATQRKRLPAGALTRALLSVVLATAVAACTQDPSAADLRYARSTDKPVADVMIDLELAITQENFAITARNNLGDPIRRRGHPDFPDAHIVSFCNLEYARRAIDIDPALMVYMPCKVTVLAQGETVLIQTYLLPEALAAEGAAGFAREVNSILRGIVDFAASGD</sequence>
<reference evidence="3 4" key="1">
    <citation type="submission" date="2023-09" db="EMBL/GenBank/DDBJ databases">
        <authorList>
            <person name="Rey-Velasco X."/>
        </authorList>
    </citation>
    <scope>NUCLEOTIDE SEQUENCE [LARGE SCALE GENOMIC DNA]</scope>
    <source>
        <strain evidence="3 4">P385</strain>
    </source>
</reference>
<proteinExistence type="predicted"/>
<comment type="caution">
    <text evidence="3">The sequence shown here is derived from an EMBL/GenBank/DDBJ whole genome shotgun (WGS) entry which is preliminary data.</text>
</comment>
<name>A0ABU3BAE7_9GAMM</name>
<feature type="signal peptide" evidence="1">
    <location>
        <begin position="1"/>
        <end position="30"/>
    </location>
</feature>
<evidence type="ECO:0000313" key="3">
    <source>
        <dbReference type="EMBL" id="MDT0619128.1"/>
    </source>
</evidence>
<dbReference type="InterPro" id="IPR005180">
    <property type="entry name" value="DUF302"/>
</dbReference>
<dbReference type="PANTHER" id="PTHR38342:SF1">
    <property type="entry name" value="SLR5037 PROTEIN"/>
    <property type="match status" value="1"/>
</dbReference>
<organism evidence="3 4">
    <name type="scientific">Spectribacter acetivorans</name>
    <dbReference type="NCBI Taxonomy" id="3075603"/>
    <lineage>
        <taxon>Bacteria</taxon>
        <taxon>Pseudomonadati</taxon>
        <taxon>Pseudomonadota</taxon>
        <taxon>Gammaproteobacteria</taxon>
        <taxon>Salinisphaerales</taxon>
        <taxon>Salinisphaeraceae</taxon>
        <taxon>Spectribacter</taxon>
    </lineage>
</organism>
<dbReference type="SUPFAM" id="SSF103247">
    <property type="entry name" value="TT1751-like"/>
    <property type="match status" value="1"/>
</dbReference>
<keyword evidence="4" id="KW-1185">Reference proteome</keyword>
<feature type="domain" description="DUF302" evidence="2">
    <location>
        <begin position="80"/>
        <end position="130"/>
    </location>
</feature>